<keyword evidence="1" id="KW-0677">Repeat</keyword>
<protein>
    <recommendedName>
        <fullName evidence="5">CBS domain-containing protein</fullName>
    </recommendedName>
</protein>
<dbReference type="AlphaFoldDB" id="A0A6G1D2F9"/>
<evidence type="ECO:0000313" key="7">
    <source>
        <dbReference type="Proteomes" id="UP000479710"/>
    </source>
</evidence>
<evidence type="ECO:0000256" key="4">
    <source>
        <dbReference type="SAM" id="MobiDB-lite"/>
    </source>
</evidence>
<evidence type="ECO:0000256" key="2">
    <source>
        <dbReference type="ARBA" id="ARBA00023122"/>
    </source>
</evidence>
<gene>
    <name evidence="6" type="ORF">E2562_011504</name>
</gene>
<dbReference type="SMART" id="SM00116">
    <property type="entry name" value="CBS"/>
    <property type="match status" value="2"/>
</dbReference>
<comment type="caution">
    <text evidence="6">The sequence shown here is derived from an EMBL/GenBank/DDBJ whole genome shotgun (WGS) entry which is preliminary data.</text>
</comment>
<evidence type="ECO:0000256" key="3">
    <source>
        <dbReference type="PROSITE-ProRule" id="PRU00703"/>
    </source>
</evidence>
<evidence type="ECO:0000313" key="6">
    <source>
        <dbReference type="EMBL" id="KAF0906522.1"/>
    </source>
</evidence>
<sequence>MHTRCSPRTPKSELESCLKLVASRVFRTQIHIPSPLESSTQTQSHADREEGERSAMAQLRASAEERRQQVALRGHAGDKDVTGGDKDDVAAGESNDSKRARTGFCGVLRERKVVELARDKRRLVEVPYTATLAHTANALLAARVSAVAVAAPPGHWIGAGGSMILESDPATGAVRKHYIGMVNMLDILAHIAEAGDCAATDDDAHAASGEAVDLDRLMAVPVSSVIGHSLEGLTLWTLHPNTSVLDCMETFSKGVHRALVPLESAAENVVAVELVEAASGYRMVTQMDVVRFLRAHGAELKGILSRSVRDLGAVNEAVFAVASSTKVIEAVRTMRATSLAAVPVVDAPVDAQILQDGRGKRVVETFSATDLRDCPVAQLRSWLGIGMTEFKKKVSVYRAGNAADADTTAVSADEEEEQQRQMVTCSPESTLGEAIEKAAANHVHRLWVVDDEGLLAGVVSLTDVLRVVRENALGEDRELHDIVSS</sequence>
<reference evidence="6 7" key="1">
    <citation type="submission" date="2019-11" db="EMBL/GenBank/DDBJ databases">
        <title>Whole genome sequence of Oryza granulata.</title>
        <authorList>
            <person name="Li W."/>
        </authorList>
    </citation>
    <scope>NUCLEOTIDE SEQUENCE [LARGE SCALE GENOMIC DNA]</scope>
    <source>
        <strain evidence="7">cv. Menghai</strain>
        <tissue evidence="6">Leaf</tissue>
    </source>
</reference>
<dbReference type="PROSITE" id="PS51371">
    <property type="entry name" value="CBS"/>
    <property type="match status" value="1"/>
</dbReference>
<name>A0A6G1D2F9_9ORYZ</name>
<dbReference type="GO" id="GO:0005737">
    <property type="term" value="C:cytoplasm"/>
    <property type="evidence" value="ECO:0007669"/>
    <property type="project" value="TreeGrafter"/>
</dbReference>
<evidence type="ECO:0000259" key="5">
    <source>
        <dbReference type="PROSITE" id="PS51371"/>
    </source>
</evidence>
<dbReference type="InterPro" id="IPR046342">
    <property type="entry name" value="CBS_dom_sf"/>
</dbReference>
<dbReference type="Gene3D" id="3.10.580.10">
    <property type="entry name" value="CBS-domain"/>
    <property type="match status" value="2"/>
</dbReference>
<dbReference type="InterPro" id="IPR050511">
    <property type="entry name" value="AMPK_gamma/SDS23_families"/>
</dbReference>
<dbReference type="Pfam" id="PF00571">
    <property type="entry name" value="CBS"/>
    <property type="match status" value="1"/>
</dbReference>
<dbReference type="EMBL" id="SPHZ02000007">
    <property type="protein sequence ID" value="KAF0906522.1"/>
    <property type="molecule type" value="Genomic_DNA"/>
</dbReference>
<feature type="compositionally biased region" description="Basic and acidic residues" evidence="4">
    <location>
        <begin position="75"/>
        <end position="98"/>
    </location>
</feature>
<dbReference type="SUPFAM" id="SSF54631">
    <property type="entry name" value="CBS-domain pair"/>
    <property type="match status" value="2"/>
</dbReference>
<organism evidence="6 7">
    <name type="scientific">Oryza meyeriana var. granulata</name>
    <dbReference type="NCBI Taxonomy" id="110450"/>
    <lineage>
        <taxon>Eukaryota</taxon>
        <taxon>Viridiplantae</taxon>
        <taxon>Streptophyta</taxon>
        <taxon>Embryophyta</taxon>
        <taxon>Tracheophyta</taxon>
        <taxon>Spermatophyta</taxon>
        <taxon>Magnoliopsida</taxon>
        <taxon>Liliopsida</taxon>
        <taxon>Poales</taxon>
        <taxon>Poaceae</taxon>
        <taxon>BOP clade</taxon>
        <taxon>Oryzoideae</taxon>
        <taxon>Oryzeae</taxon>
        <taxon>Oryzinae</taxon>
        <taxon>Oryza</taxon>
        <taxon>Oryza meyeriana</taxon>
    </lineage>
</organism>
<keyword evidence="7" id="KW-1185">Reference proteome</keyword>
<feature type="domain" description="CBS" evidence="5">
    <location>
        <begin position="418"/>
        <end position="475"/>
    </location>
</feature>
<dbReference type="PANTHER" id="PTHR13780:SF101">
    <property type="entry name" value="SNF1-RELATED PROTEIN KINASE REGULATORY SUBUNIT GAMMA-LIKE PV42A"/>
    <property type="match status" value="1"/>
</dbReference>
<accession>A0A6G1D2F9</accession>
<dbReference type="Proteomes" id="UP000479710">
    <property type="component" value="Unassembled WGS sequence"/>
</dbReference>
<dbReference type="GO" id="GO:0005634">
    <property type="term" value="C:nucleus"/>
    <property type="evidence" value="ECO:0007669"/>
    <property type="project" value="TreeGrafter"/>
</dbReference>
<dbReference type="PANTHER" id="PTHR13780">
    <property type="entry name" value="AMP-ACTIVATED PROTEIN KINASE, GAMMA REGULATORY SUBUNIT"/>
    <property type="match status" value="1"/>
</dbReference>
<feature type="region of interest" description="Disordered" evidence="4">
    <location>
        <begin position="32"/>
        <end position="98"/>
    </location>
</feature>
<dbReference type="OrthoDB" id="449052at2759"/>
<proteinExistence type="predicted"/>
<keyword evidence="2 3" id="KW-0129">CBS domain</keyword>
<evidence type="ECO:0000256" key="1">
    <source>
        <dbReference type="ARBA" id="ARBA00022737"/>
    </source>
</evidence>
<dbReference type="InterPro" id="IPR000644">
    <property type="entry name" value="CBS_dom"/>
</dbReference>